<evidence type="ECO:0000256" key="5">
    <source>
        <dbReference type="ARBA" id="ARBA00022741"/>
    </source>
</evidence>
<dbReference type="Gene3D" id="3.40.50.300">
    <property type="entry name" value="P-loop containing nucleotide triphosphate hydrolases"/>
    <property type="match status" value="2"/>
</dbReference>
<reference evidence="14" key="2">
    <citation type="submission" date="2021-05" db="EMBL/GenBank/DDBJ databases">
        <authorList>
            <person name="Pain A."/>
        </authorList>
    </citation>
    <scope>NUCLEOTIDE SEQUENCE</scope>
    <source>
        <strain evidence="14">1802A</strain>
    </source>
</reference>
<dbReference type="EMBL" id="JAHBMH010000033">
    <property type="protein sequence ID" value="KAK1937423.1"/>
    <property type="molecule type" value="Genomic_DNA"/>
</dbReference>
<dbReference type="Proteomes" id="UP001195914">
    <property type="component" value="Unassembled WGS sequence"/>
</dbReference>
<feature type="domain" description="RecF/RecN/SMC N-terminal" evidence="13">
    <location>
        <begin position="50"/>
        <end position="1081"/>
    </location>
</feature>
<keyword evidence="6" id="KW-0227">DNA damage</keyword>
<dbReference type="GO" id="GO:0000724">
    <property type="term" value="P:double-strand break repair via homologous recombination"/>
    <property type="evidence" value="ECO:0007669"/>
    <property type="project" value="TreeGrafter"/>
</dbReference>
<evidence type="ECO:0000256" key="10">
    <source>
        <dbReference type="ARBA" id="ARBA00023204"/>
    </source>
</evidence>
<dbReference type="InterPro" id="IPR003395">
    <property type="entry name" value="RecF/RecN/SMC_N"/>
</dbReference>
<dbReference type="GO" id="GO:0003697">
    <property type="term" value="F:single-stranded DNA binding"/>
    <property type="evidence" value="ECO:0007669"/>
    <property type="project" value="TreeGrafter"/>
</dbReference>
<organism evidence="14 15">
    <name type="scientific">Babesia divergens</name>
    <dbReference type="NCBI Taxonomy" id="32595"/>
    <lineage>
        <taxon>Eukaryota</taxon>
        <taxon>Sar</taxon>
        <taxon>Alveolata</taxon>
        <taxon>Apicomplexa</taxon>
        <taxon>Aconoidasida</taxon>
        <taxon>Piroplasmida</taxon>
        <taxon>Babesiidae</taxon>
        <taxon>Babesia</taxon>
    </lineage>
</organism>
<feature type="coiled-coil region" evidence="12">
    <location>
        <begin position="905"/>
        <end position="939"/>
    </location>
</feature>
<keyword evidence="7" id="KW-0067">ATP-binding</keyword>
<accession>A0AAD9GFH5</accession>
<dbReference type="PANTHER" id="PTHR19306:SF6">
    <property type="entry name" value="STRUCTURAL MAINTENANCE OF CHROMOSOMES PROTEIN 6"/>
    <property type="match status" value="1"/>
</dbReference>
<evidence type="ECO:0000256" key="4">
    <source>
        <dbReference type="ARBA" id="ARBA00022454"/>
    </source>
</evidence>
<comment type="similarity">
    <text evidence="3">Belongs to the SMC family. SMC6 subfamily.</text>
</comment>
<sequence length="1096" mass="125745">MEVPSLFLHCRQVCSFLFRHWNCRIHIIYRCLCVPFLHHAIEFENSVGKIVRVSLVNFLNHGNLVVNCSPHLNMIFGMNGQGKSAIVQGLALCFGGYGHSVGRDTNLCHYIKDYHLRDGPNSARIEVLLSNHGEGSYMPEEYGDIIMLCRTIPKGKSSSSSFSMGGTLVKKKPVKKKDVLRYLRHVKMNSNPSNIYRYYTAAAGLIEMEENISTEKKNLEDCKAELKIRKRVLGPDREKLKDLAKQICLFEEKLNEWKSAKKMYKLSLYKADKEHYESLRDTYESYSKSDPKEEITKLKDSIQLYNTEYSDMKADVDNLTTKTFTLKESIASIIDRISAMDDSINDARSRVSAKQTSISHIETAMEKLSEELAAAASEPADAEKNRLERELAMCHKEYDEVHRQHHTTTVAISHIESTISEIEMQLRDVKAELDDQKRENAAMDATSAPRTSTDPCRRSLYRYDVDLVRQEIQKMRSHGLFSHVPIGPIGDYLVVTQDVPNWKILGVIEHHLRNVLHTWLVATERDRRALEDILLKHGCSGNHTTMIKTNVFTRPDLVDRMKRQLSHTSHRSAIYSYLAVREIPPLLLYVLADSCGIGRALICTDDQELYAVLNDKSINVGVAYSLTNLNSGRRLNGSLHMSPCYERNPFSYAYVRFSSSSACDASWELQERKNSGLEREVSLTKMLSELTKELHECTLRLNASRSKLDRIRMEKTSVIRKRIRLEADLQEELDNLISTNHSSSYNKYCESLEGIKSDYRKQLKELGGELLELEAEVGSLESQKAELESQQSSTNDELKSVIKDVSARKTDMQKVQQRIQTQKVQIKTLEKNIKEFHFKLEGCAKEMEESKEKIKAHEAEMDSEGIDYSVELPAKPPEAYLKILNLSNEVLQKIVDDSRNIESHLLVLREKHAAAERALEEKEHRLKETTDNYRTQKQNYIKRCTRFEECRARMERKAKRAFRQTLDAVTGYDGNLVFNDVDRTLDIQIHNKQQSYSRVHVATDLKTLSGGEQSSIQLSMLQSLASISFSPIHMFDEVDVYMDESVRVKNIESLVRFAANNPRRQFFLVTPHSELANHIKELHPDITKIFRVARDP</sequence>
<keyword evidence="5" id="KW-0547">Nucleotide-binding</keyword>
<keyword evidence="10" id="KW-0234">DNA repair</keyword>
<dbReference type="GO" id="GO:0005524">
    <property type="term" value="F:ATP binding"/>
    <property type="evidence" value="ECO:0007669"/>
    <property type="project" value="UniProtKB-KW"/>
</dbReference>
<dbReference type="AlphaFoldDB" id="A0AAD9GFH5"/>
<dbReference type="SUPFAM" id="SSF57997">
    <property type="entry name" value="Tropomyosin"/>
    <property type="match status" value="1"/>
</dbReference>
<dbReference type="PANTHER" id="PTHR19306">
    <property type="entry name" value="STRUCTURAL MAINTENANCE OF CHROMOSOMES 5,6 SMC5, SMC6"/>
    <property type="match status" value="1"/>
</dbReference>
<dbReference type="GO" id="GO:0035861">
    <property type="term" value="C:site of double-strand break"/>
    <property type="evidence" value="ECO:0007669"/>
    <property type="project" value="TreeGrafter"/>
</dbReference>
<evidence type="ECO:0000256" key="12">
    <source>
        <dbReference type="SAM" id="Coils"/>
    </source>
</evidence>
<keyword evidence="4" id="KW-0158">Chromosome</keyword>
<evidence type="ECO:0000256" key="9">
    <source>
        <dbReference type="ARBA" id="ARBA00023172"/>
    </source>
</evidence>
<evidence type="ECO:0000256" key="8">
    <source>
        <dbReference type="ARBA" id="ARBA00023054"/>
    </source>
</evidence>
<keyword evidence="9" id="KW-0233">DNA recombination</keyword>
<proteinExistence type="inferred from homology"/>
<dbReference type="Gene3D" id="1.10.287.1490">
    <property type="match status" value="2"/>
</dbReference>
<gene>
    <name evidence="14" type="ORF">X943_001738</name>
</gene>
<dbReference type="GO" id="GO:0005634">
    <property type="term" value="C:nucleus"/>
    <property type="evidence" value="ECO:0007669"/>
    <property type="project" value="UniProtKB-SubCell"/>
</dbReference>
<dbReference type="Pfam" id="PF02463">
    <property type="entry name" value="SMC_N"/>
    <property type="match status" value="1"/>
</dbReference>
<evidence type="ECO:0000313" key="15">
    <source>
        <dbReference type="Proteomes" id="UP001195914"/>
    </source>
</evidence>
<keyword evidence="8 12" id="KW-0175">Coiled coil</keyword>
<name>A0AAD9GFH5_BABDI</name>
<keyword evidence="11" id="KW-0539">Nucleus</keyword>
<evidence type="ECO:0000256" key="3">
    <source>
        <dbReference type="ARBA" id="ARBA00006793"/>
    </source>
</evidence>
<comment type="caution">
    <text evidence="14">The sequence shown here is derived from an EMBL/GenBank/DDBJ whole genome shotgun (WGS) entry which is preliminary data.</text>
</comment>
<dbReference type="GO" id="GO:0030915">
    <property type="term" value="C:Smc5-Smc6 complex"/>
    <property type="evidence" value="ECO:0007669"/>
    <property type="project" value="TreeGrafter"/>
</dbReference>
<dbReference type="SUPFAM" id="SSF52540">
    <property type="entry name" value="P-loop containing nucleoside triphosphate hydrolases"/>
    <property type="match status" value="1"/>
</dbReference>
<feature type="coiled-coil region" evidence="12">
    <location>
        <begin position="358"/>
        <end position="446"/>
    </location>
</feature>
<keyword evidence="15" id="KW-1185">Reference proteome</keyword>
<dbReference type="GO" id="GO:0003684">
    <property type="term" value="F:damaged DNA binding"/>
    <property type="evidence" value="ECO:0007669"/>
    <property type="project" value="TreeGrafter"/>
</dbReference>
<evidence type="ECO:0000256" key="7">
    <source>
        <dbReference type="ARBA" id="ARBA00022840"/>
    </source>
</evidence>
<evidence type="ECO:0000313" key="14">
    <source>
        <dbReference type="EMBL" id="KAK1937423.1"/>
    </source>
</evidence>
<evidence type="ECO:0000256" key="6">
    <source>
        <dbReference type="ARBA" id="ARBA00022763"/>
    </source>
</evidence>
<comment type="subcellular location">
    <subcellularLocation>
        <location evidence="2">Chromosome</location>
    </subcellularLocation>
    <subcellularLocation>
        <location evidence="1">Nucleus</location>
    </subcellularLocation>
</comment>
<evidence type="ECO:0000256" key="11">
    <source>
        <dbReference type="ARBA" id="ARBA00023242"/>
    </source>
</evidence>
<dbReference type="InterPro" id="IPR027417">
    <property type="entry name" value="P-loop_NTPase"/>
</dbReference>
<protein>
    <recommendedName>
        <fullName evidence="13">RecF/RecN/SMC N-terminal domain-containing protein</fullName>
    </recommendedName>
</protein>
<feature type="coiled-coil region" evidence="12">
    <location>
        <begin position="756"/>
        <end position="867"/>
    </location>
</feature>
<reference evidence="14" key="1">
    <citation type="journal article" date="2014" name="Nucleic Acids Res.">
        <title>The evolutionary dynamics of variant antigen genes in Babesia reveal a history of genomic innovation underlying host-parasite interaction.</title>
        <authorList>
            <person name="Jackson A.P."/>
            <person name="Otto T.D."/>
            <person name="Darby A."/>
            <person name="Ramaprasad A."/>
            <person name="Xia D."/>
            <person name="Echaide I.E."/>
            <person name="Farber M."/>
            <person name="Gahlot S."/>
            <person name="Gamble J."/>
            <person name="Gupta D."/>
            <person name="Gupta Y."/>
            <person name="Jackson L."/>
            <person name="Malandrin L."/>
            <person name="Malas T.B."/>
            <person name="Moussa E."/>
            <person name="Nair M."/>
            <person name="Reid A.J."/>
            <person name="Sanders M."/>
            <person name="Sharma J."/>
            <person name="Tracey A."/>
            <person name="Quail M.A."/>
            <person name="Weir W."/>
            <person name="Wastling J.M."/>
            <person name="Hall N."/>
            <person name="Willadsen P."/>
            <person name="Lingelbach K."/>
            <person name="Shiels B."/>
            <person name="Tait A."/>
            <person name="Berriman M."/>
            <person name="Allred D.R."/>
            <person name="Pain A."/>
        </authorList>
    </citation>
    <scope>NUCLEOTIDE SEQUENCE</scope>
    <source>
        <strain evidence="14">1802A</strain>
    </source>
</reference>
<evidence type="ECO:0000256" key="2">
    <source>
        <dbReference type="ARBA" id="ARBA00004286"/>
    </source>
</evidence>
<evidence type="ECO:0000256" key="1">
    <source>
        <dbReference type="ARBA" id="ARBA00004123"/>
    </source>
</evidence>
<evidence type="ECO:0000259" key="13">
    <source>
        <dbReference type="Pfam" id="PF02463"/>
    </source>
</evidence>